<protein>
    <recommendedName>
        <fullName evidence="3">DNA-directed DNA polymerase</fullName>
        <ecNumber evidence="3">2.7.7.7</ecNumber>
    </recommendedName>
</protein>
<dbReference type="InterPro" id="IPR018944">
    <property type="entry name" value="DNA_pol_lambd_fingers_domain"/>
</dbReference>
<dbReference type="SUPFAM" id="SSF47802">
    <property type="entry name" value="DNA polymerase beta, N-terminal domain-like"/>
    <property type="match status" value="1"/>
</dbReference>
<comment type="caution">
    <text evidence="14">The sequence shown here is derived from an EMBL/GenBank/DDBJ whole genome shotgun (WGS) entry which is preliminary data.</text>
</comment>
<evidence type="ECO:0000256" key="12">
    <source>
        <dbReference type="SAM" id="MobiDB-lite"/>
    </source>
</evidence>
<keyword evidence="10" id="KW-0539">Nucleus</keyword>
<dbReference type="PROSITE" id="PS00522">
    <property type="entry name" value="DNA_POLYMERASE_X"/>
    <property type="match status" value="1"/>
</dbReference>
<dbReference type="SUPFAM" id="SSF81301">
    <property type="entry name" value="Nucleotidyltransferase"/>
    <property type="match status" value="1"/>
</dbReference>
<dbReference type="PROSITE" id="PS50172">
    <property type="entry name" value="BRCT"/>
    <property type="match status" value="1"/>
</dbReference>
<dbReference type="Pfam" id="PF14716">
    <property type="entry name" value="HHH_8"/>
    <property type="match status" value="1"/>
</dbReference>
<dbReference type="InterPro" id="IPR037160">
    <property type="entry name" value="DNA_Pol_thumb_sf"/>
</dbReference>
<feature type="region of interest" description="Disordered" evidence="12">
    <location>
        <begin position="1"/>
        <end position="22"/>
    </location>
</feature>
<dbReference type="Gene3D" id="3.30.210.10">
    <property type="entry name" value="DNA polymerase, thumb domain"/>
    <property type="match status" value="1"/>
</dbReference>
<name>A0AAN7TEN3_9PEZI</name>
<dbReference type="InterPro" id="IPR028207">
    <property type="entry name" value="DNA_pol_B_palm_palm"/>
</dbReference>
<dbReference type="PRINTS" id="PR00870">
    <property type="entry name" value="DNAPOLXBETA"/>
</dbReference>
<evidence type="ECO:0000256" key="10">
    <source>
        <dbReference type="ARBA" id="ARBA00023242"/>
    </source>
</evidence>
<keyword evidence="5" id="KW-0548">Nucleotidyltransferase</keyword>
<dbReference type="PANTHER" id="PTHR11276:SF29">
    <property type="entry name" value="DNA POLYMERASE TYPE-X FAMILY PROTEIN POL4"/>
    <property type="match status" value="1"/>
</dbReference>
<sequence length="728" mass="80637">MSSPPSSQTLQNDSQATEVPPLDLSSLPPIFVSATHLALEDLHELENELIATGAKLTYDVSEMRIVLTKVVSKKRITIDLRAKGLWTEEVQRAGSVLSNAVMLDGGSEMKDEGGERPAKRRRVEDGKSAAAAIILDDDVTIPEREFGSSEVLNISAKATSPTKARNNVATAAEKLDNDSNVIKVVKIEWFEESQKAGEMKPLDDYLTYTCRGVEKPSSSIPVTNRSTPAKQVVNISSSTTPHKPPSSTLHSSPSNRTAILERAKEDAIDTTSQATDRFGKRRFNHHQTASTTDATWAAGHHEKVFHAHLLTKTTTENDNGVSSDMPEMPDWVKQGVKYSCQRQSPLSGPNDTFIGLLKKIRLARTLTEDEIGVRAYSSSIASLAAYPHRVSNPREVMALPGCDAKIANLFVEFANTGFIQAVEDLEADEDMKVLRQFYEIWGVGATTAREFFFQSGWRDLDDIVEYGWNTLSRVQQIGVKYYDEFLDLIPRREVEDIAKTIHRHAVLVRDEAIQSQLVGGYRRGKPACGDVDIILSHPDETQTLHLVNDVVASLEQEGWITHTLVLALTNSKRDQETLPYRSREGPSGSHGGFDTLDKALVVWQDPVWSSKSSDEALAAKEGTKVKNPNIHRRVDIIIAPWRSVGCAVAGWSGGTTFQRDIRRYAKNVKGWKFDSSGIRDRVRGEVVDVEGFLNNWESGRAGDMVEAERRVFEGLGLPFVEAEMRNTG</sequence>
<keyword evidence="4" id="KW-0808">Transferase</keyword>
<evidence type="ECO:0000256" key="4">
    <source>
        <dbReference type="ARBA" id="ARBA00022679"/>
    </source>
</evidence>
<accession>A0AAN7TEN3</accession>
<dbReference type="EMBL" id="JAVRRL010000052">
    <property type="protein sequence ID" value="KAK5110188.1"/>
    <property type="molecule type" value="Genomic_DNA"/>
</dbReference>
<dbReference type="AlphaFoldDB" id="A0AAN7TEN3"/>
<feature type="compositionally biased region" description="Polar residues" evidence="12">
    <location>
        <begin position="1"/>
        <end position="17"/>
    </location>
</feature>
<evidence type="ECO:0000259" key="13">
    <source>
        <dbReference type="PROSITE" id="PS50172"/>
    </source>
</evidence>
<dbReference type="InterPro" id="IPR022312">
    <property type="entry name" value="DNA_pol_X"/>
</dbReference>
<evidence type="ECO:0000256" key="1">
    <source>
        <dbReference type="ARBA" id="ARBA00004123"/>
    </source>
</evidence>
<dbReference type="InterPro" id="IPR019843">
    <property type="entry name" value="DNA_pol-X_BS"/>
</dbReference>
<dbReference type="Pfam" id="PF14791">
    <property type="entry name" value="DNA_pol_B_thumb"/>
    <property type="match status" value="1"/>
</dbReference>
<organism evidence="14 15">
    <name type="scientific">Meristemomyces frigidus</name>
    <dbReference type="NCBI Taxonomy" id="1508187"/>
    <lineage>
        <taxon>Eukaryota</taxon>
        <taxon>Fungi</taxon>
        <taxon>Dikarya</taxon>
        <taxon>Ascomycota</taxon>
        <taxon>Pezizomycotina</taxon>
        <taxon>Dothideomycetes</taxon>
        <taxon>Dothideomycetidae</taxon>
        <taxon>Mycosphaerellales</taxon>
        <taxon>Teratosphaeriaceae</taxon>
        <taxon>Meristemomyces</taxon>
    </lineage>
</organism>
<dbReference type="InterPro" id="IPR001357">
    <property type="entry name" value="BRCT_dom"/>
</dbReference>
<dbReference type="InterPro" id="IPR043519">
    <property type="entry name" value="NT_sf"/>
</dbReference>
<feature type="compositionally biased region" description="Low complexity" evidence="12">
    <location>
        <begin position="236"/>
        <end position="254"/>
    </location>
</feature>
<dbReference type="Pfam" id="PF14792">
    <property type="entry name" value="DNA_pol_B_palm"/>
    <property type="match status" value="1"/>
</dbReference>
<dbReference type="EC" id="2.7.7.7" evidence="3"/>
<evidence type="ECO:0000313" key="15">
    <source>
        <dbReference type="Proteomes" id="UP001310890"/>
    </source>
</evidence>
<gene>
    <name evidence="14" type="ORF">LTR62_006184</name>
</gene>
<reference evidence="14" key="1">
    <citation type="submission" date="2023-08" db="EMBL/GenBank/DDBJ databases">
        <title>Black Yeasts Isolated from many extreme environments.</title>
        <authorList>
            <person name="Coleine C."/>
            <person name="Stajich J.E."/>
            <person name="Selbmann L."/>
        </authorList>
    </citation>
    <scope>NUCLEOTIDE SEQUENCE</scope>
    <source>
        <strain evidence="14">CCFEE 5401</strain>
    </source>
</reference>
<feature type="domain" description="BRCT" evidence="13">
    <location>
        <begin position="172"/>
        <end position="207"/>
    </location>
</feature>
<dbReference type="InterPro" id="IPR010996">
    <property type="entry name" value="HHH_MUS81"/>
</dbReference>
<evidence type="ECO:0000256" key="11">
    <source>
        <dbReference type="ARBA" id="ARBA00049244"/>
    </source>
</evidence>
<evidence type="ECO:0000256" key="3">
    <source>
        <dbReference type="ARBA" id="ARBA00012417"/>
    </source>
</evidence>
<dbReference type="FunFam" id="1.10.150.110:FF:000005">
    <property type="entry name" value="DNA polymerase POL4"/>
    <property type="match status" value="1"/>
</dbReference>
<feature type="region of interest" description="Disordered" evidence="12">
    <location>
        <begin position="235"/>
        <end position="295"/>
    </location>
</feature>
<dbReference type="GO" id="GO:0003887">
    <property type="term" value="F:DNA-directed DNA polymerase activity"/>
    <property type="evidence" value="ECO:0007669"/>
    <property type="project" value="UniProtKB-KW"/>
</dbReference>
<proteinExistence type="inferred from homology"/>
<dbReference type="Proteomes" id="UP001310890">
    <property type="component" value="Unassembled WGS sequence"/>
</dbReference>
<keyword evidence="7" id="KW-0227">DNA damage</keyword>
<evidence type="ECO:0000256" key="8">
    <source>
        <dbReference type="ARBA" id="ARBA00022932"/>
    </source>
</evidence>
<comment type="similarity">
    <text evidence="2">Belongs to the DNA polymerase type-X family.</text>
</comment>
<dbReference type="FunFam" id="3.30.210.10:FF:000005">
    <property type="entry name" value="DNA polymerase IV"/>
    <property type="match status" value="1"/>
</dbReference>
<evidence type="ECO:0000313" key="14">
    <source>
        <dbReference type="EMBL" id="KAK5110188.1"/>
    </source>
</evidence>
<dbReference type="SMART" id="SM00483">
    <property type="entry name" value="POLXc"/>
    <property type="match status" value="1"/>
</dbReference>
<evidence type="ECO:0000256" key="6">
    <source>
        <dbReference type="ARBA" id="ARBA00022723"/>
    </source>
</evidence>
<dbReference type="CDD" id="cd00141">
    <property type="entry name" value="NT_POLXc"/>
    <property type="match status" value="1"/>
</dbReference>
<evidence type="ECO:0000256" key="2">
    <source>
        <dbReference type="ARBA" id="ARBA00008323"/>
    </source>
</evidence>
<comment type="catalytic activity">
    <reaction evidence="11">
        <text>DNA(n) + a 2'-deoxyribonucleoside 5'-triphosphate = DNA(n+1) + diphosphate</text>
        <dbReference type="Rhea" id="RHEA:22508"/>
        <dbReference type="Rhea" id="RHEA-COMP:17339"/>
        <dbReference type="Rhea" id="RHEA-COMP:17340"/>
        <dbReference type="ChEBI" id="CHEBI:33019"/>
        <dbReference type="ChEBI" id="CHEBI:61560"/>
        <dbReference type="ChEBI" id="CHEBI:173112"/>
        <dbReference type="EC" id="2.7.7.7"/>
    </reaction>
</comment>
<dbReference type="GO" id="GO:0046872">
    <property type="term" value="F:metal ion binding"/>
    <property type="evidence" value="ECO:0007669"/>
    <property type="project" value="UniProtKB-KW"/>
</dbReference>
<dbReference type="GO" id="GO:0003677">
    <property type="term" value="F:DNA binding"/>
    <property type="evidence" value="ECO:0007669"/>
    <property type="project" value="InterPro"/>
</dbReference>
<dbReference type="FunFam" id="1.10.150.20:FF:000010">
    <property type="entry name" value="DNA polymerase lambda"/>
    <property type="match status" value="1"/>
</dbReference>
<dbReference type="GO" id="GO:0005634">
    <property type="term" value="C:nucleus"/>
    <property type="evidence" value="ECO:0007669"/>
    <property type="project" value="UniProtKB-SubCell"/>
</dbReference>
<dbReference type="PANTHER" id="PTHR11276">
    <property type="entry name" value="DNA POLYMERASE TYPE-X FAMILY MEMBER"/>
    <property type="match status" value="1"/>
</dbReference>
<comment type="subcellular location">
    <subcellularLocation>
        <location evidence="1">Nucleus</location>
    </subcellularLocation>
</comment>
<keyword evidence="8" id="KW-0239">DNA-directed DNA polymerase</keyword>
<keyword evidence="6" id="KW-0479">Metal-binding</keyword>
<evidence type="ECO:0000256" key="7">
    <source>
        <dbReference type="ARBA" id="ARBA00022763"/>
    </source>
</evidence>
<dbReference type="InterPro" id="IPR002008">
    <property type="entry name" value="DNA_pol_X_beta-like"/>
</dbReference>
<dbReference type="InterPro" id="IPR029398">
    <property type="entry name" value="PolB_thumb"/>
</dbReference>
<dbReference type="Pfam" id="PF10391">
    <property type="entry name" value="DNA_pol_lambd_f"/>
    <property type="match status" value="1"/>
</dbReference>
<dbReference type="Gene3D" id="3.30.460.10">
    <property type="entry name" value="Beta Polymerase, domain 2"/>
    <property type="match status" value="1"/>
</dbReference>
<dbReference type="PRINTS" id="PR00869">
    <property type="entry name" value="DNAPOLX"/>
</dbReference>
<dbReference type="InterPro" id="IPR027421">
    <property type="entry name" value="DNA_pol_lamdba_lyase_dom_sf"/>
</dbReference>
<dbReference type="Gene3D" id="1.10.150.110">
    <property type="entry name" value="DNA polymerase beta, N-terminal domain-like"/>
    <property type="match status" value="1"/>
</dbReference>
<dbReference type="SUPFAM" id="SSF81585">
    <property type="entry name" value="PsbU/PolX domain-like"/>
    <property type="match status" value="1"/>
</dbReference>
<dbReference type="GO" id="GO:0006303">
    <property type="term" value="P:double-strand break repair via nonhomologous end joining"/>
    <property type="evidence" value="ECO:0007669"/>
    <property type="project" value="TreeGrafter"/>
</dbReference>
<evidence type="ECO:0000256" key="9">
    <source>
        <dbReference type="ARBA" id="ARBA00023204"/>
    </source>
</evidence>
<dbReference type="InterPro" id="IPR002054">
    <property type="entry name" value="DNA-dir_DNA_pol_X"/>
</dbReference>
<keyword evidence="9" id="KW-0234">DNA repair</keyword>
<evidence type="ECO:0000256" key="5">
    <source>
        <dbReference type="ARBA" id="ARBA00022695"/>
    </source>
</evidence>
<dbReference type="Gene3D" id="1.10.150.20">
    <property type="entry name" value="5' to 3' exonuclease, C-terminal subdomain"/>
    <property type="match status" value="1"/>
</dbReference>